<keyword evidence="1" id="KW-0732">Signal</keyword>
<feature type="signal peptide" evidence="1">
    <location>
        <begin position="1"/>
        <end position="21"/>
    </location>
</feature>
<dbReference type="KEGG" id="mgin:FRZ54_13180"/>
<organism evidence="2 3">
    <name type="scientific">Mucilaginibacter ginsenosidivorans</name>
    <dbReference type="NCBI Taxonomy" id="398053"/>
    <lineage>
        <taxon>Bacteria</taxon>
        <taxon>Pseudomonadati</taxon>
        <taxon>Bacteroidota</taxon>
        <taxon>Sphingobacteriia</taxon>
        <taxon>Sphingobacteriales</taxon>
        <taxon>Sphingobacteriaceae</taxon>
        <taxon>Mucilaginibacter</taxon>
    </lineage>
</organism>
<dbReference type="Proteomes" id="UP000321479">
    <property type="component" value="Chromosome"/>
</dbReference>
<accession>A0A5B8UWI2</accession>
<gene>
    <name evidence="2" type="ORF">FRZ54_13180</name>
</gene>
<dbReference type="PROSITE" id="PS51257">
    <property type="entry name" value="PROKAR_LIPOPROTEIN"/>
    <property type="match status" value="1"/>
</dbReference>
<name>A0A5B8UWI2_9SPHI</name>
<proteinExistence type="predicted"/>
<feature type="chain" id="PRO_5022823136" description="Aspartyl protease" evidence="1">
    <location>
        <begin position="22"/>
        <end position="371"/>
    </location>
</feature>
<keyword evidence="3" id="KW-1185">Reference proteome</keyword>
<reference evidence="2 3" key="1">
    <citation type="journal article" date="2017" name="Curr. Microbiol.">
        <title>Mucilaginibacter ginsenosidivorans sp. nov., Isolated from Soil of Ginseng Field.</title>
        <authorList>
            <person name="Kim M.M."/>
            <person name="Siddiqi M.Z."/>
            <person name="Im W.T."/>
        </authorList>
    </citation>
    <scope>NUCLEOTIDE SEQUENCE [LARGE SCALE GENOMIC DNA]</scope>
    <source>
        <strain evidence="2 3">Gsoil 3017</strain>
    </source>
</reference>
<evidence type="ECO:0000256" key="1">
    <source>
        <dbReference type="SAM" id="SignalP"/>
    </source>
</evidence>
<evidence type="ECO:0000313" key="2">
    <source>
        <dbReference type="EMBL" id="QEC63490.1"/>
    </source>
</evidence>
<evidence type="ECO:0008006" key="4">
    <source>
        <dbReference type="Google" id="ProtNLM"/>
    </source>
</evidence>
<dbReference type="EMBL" id="CP042436">
    <property type="protein sequence ID" value="QEC63490.1"/>
    <property type="molecule type" value="Genomic_DNA"/>
</dbReference>
<sequence length="371" mass="39554">MIKNYSLKNLLLIAAGSLLFAITSCKKDSKTQVAPGDEVAKPKTLGFYETNVNSNRILMMAVSKIGTQATGYKLVFDTGSGGMVMDANGILPVSMITADGFTFSGDSTVVNGITVTKQTSHVVYGDDNNTKDTVYGNLAYADVTVGDANGNIVVKHMPFFLYYKAVNNKGFQFGAHSFDVLGVSSEYDITFAGGAYITSPFSYYDPGKGLLRGFKMAALGLSHFSDAGTYVPALTLGLTKADINSGFSVVQLLYLNGDGYIPVVPGLIGVSNDSVAAEMLFDTGTSPYSYIMEPNAPTGNVFVIPTNSRITIATSTGFSYGYSVGENQNRTLVENPATSGSGISVFGLDFFIENEYLLDFTDHFVGIKKTN</sequence>
<dbReference type="AlphaFoldDB" id="A0A5B8UWI2"/>
<evidence type="ECO:0000313" key="3">
    <source>
        <dbReference type="Proteomes" id="UP000321479"/>
    </source>
</evidence>
<dbReference type="RefSeq" id="WP_147032066.1">
    <property type="nucleotide sequence ID" value="NZ_CP042436.1"/>
</dbReference>
<dbReference type="OrthoDB" id="8061046at2"/>
<protein>
    <recommendedName>
        <fullName evidence="4">Aspartyl protease</fullName>
    </recommendedName>
</protein>